<reference evidence="1 2" key="1">
    <citation type="journal article" date="2013" name="Proc. Natl. Acad. Sci. U.S.A.">
        <title>Twelve previously unknown phage genera are ubiquitous in global oceans.</title>
        <authorList>
            <person name="Holmfeldt K."/>
            <person name="Solonenko N."/>
            <person name="Shah M."/>
            <person name="Corrier K."/>
            <person name="Riemann L."/>
            <person name="Verberkmoes N.C."/>
            <person name="Sullivan M.B."/>
        </authorList>
    </citation>
    <scope>NUCLEOTIDE SEQUENCE [LARGE SCALE GENOMIC DNA]</scope>
    <source>
        <strain evidence="1">Phi13:2</strain>
    </source>
</reference>
<dbReference type="EMBL" id="KC821633">
    <property type="protein sequence ID" value="AGO49712.1"/>
    <property type="molecule type" value="Genomic_DNA"/>
</dbReference>
<dbReference type="RefSeq" id="YP_008242127.1">
    <property type="nucleotide sequence ID" value="NC_021803.1"/>
</dbReference>
<gene>
    <name evidence="1" type="ORF">Phi13:2_gp102</name>
</gene>
<keyword evidence="2" id="KW-1185">Reference proteome</keyword>
<dbReference type="KEGG" id="vg:16881436"/>
<protein>
    <submittedName>
        <fullName evidence="1">Uncharacterized protein</fullName>
    </submittedName>
</protein>
<proteinExistence type="predicted"/>
<dbReference type="Proteomes" id="UP000014736">
    <property type="component" value="Segment"/>
</dbReference>
<reference evidence="2" key="2">
    <citation type="submission" date="2013-03" db="EMBL/GenBank/DDBJ databases">
        <title>The Cellulophaga phages: a novel, diverse, and globally ubiquitous model system.</title>
        <authorList>
            <person name="Holmfeldt K."/>
            <person name="Solonenko N."/>
            <person name="Shah M."/>
            <person name="Corrier K."/>
            <person name="Riemann L."/>
            <person name="VerBerkmoes N.C."/>
            <person name="Sullivan M.B."/>
        </authorList>
    </citation>
    <scope>NUCLEOTIDE SEQUENCE [LARGE SCALE GENOMIC DNA]</scope>
</reference>
<name>S0A5Q4_9CAUD</name>
<dbReference type="GeneID" id="16881436"/>
<evidence type="ECO:0000313" key="1">
    <source>
        <dbReference type="EMBL" id="AGO49712.1"/>
    </source>
</evidence>
<accession>S0A5Q4</accession>
<evidence type="ECO:0000313" key="2">
    <source>
        <dbReference type="Proteomes" id="UP000014736"/>
    </source>
</evidence>
<organism evidence="1 2">
    <name type="scientific">Cellulophaga phage phi13:2</name>
    <dbReference type="NCBI Taxonomy" id="1328030"/>
    <lineage>
        <taxon>Viruses</taxon>
        <taxon>Duplodnaviria</taxon>
        <taxon>Heunggongvirae</taxon>
        <taxon>Uroviricota</taxon>
        <taxon>Caudoviricetes</taxon>
        <taxon>Pachyviridae</taxon>
        <taxon>Baltivirus</taxon>
        <taxon>Baltivirus phi13duo</taxon>
    </lineage>
</organism>
<sequence length="148" mass="17927">MELVKMKCDSMGVDYWNLLSVYRNDLAFNYLKNKNRNEILRELYRKNDYNSIYLIKNLMQNHYIMGKLHCLKVSENEFNEYSNKLFSWLDSVENPYFFIFQPVWHYSTRVYERGYYPYKEKLSGVSLSTIEIAVDYASYKLNKKTLPD</sequence>